<dbReference type="GO" id="GO:0005856">
    <property type="term" value="C:cytoskeleton"/>
    <property type="evidence" value="ECO:0007669"/>
    <property type="project" value="TreeGrafter"/>
</dbReference>
<keyword evidence="1" id="KW-0175">Coiled coil</keyword>
<feature type="compositionally biased region" description="Basic and acidic residues" evidence="2">
    <location>
        <begin position="230"/>
        <end position="248"/>
    </location>
</feature>
<feature type="region of interest" description="Disordered" evidence="2">
    <location>
        <begin position="285"/>
        <end position="327"/>
    </location>
</feature>
<dbReference type="Gene3D" id="1.10.287.1490">
    <property type="match status" value="1"/>
</dbReference>
<feature type="compositionally biased region" description="Polar residues" evidence="2">
    <location>
        <begin position="140"/>
        <end position="160"/>
    </location>
</feature>
<feature type="coiled-coil region" evidence="1">
    <location>
        <begin position="1169"/>
        <end position="1338"/>
    </location>
</feature>
<dbReference type="PANTHER" id="PTHR47357:SF1">
    <property type="entry name" value="SPINDLE POLE BODY COMPONENT 110"/>
    <property type="match status" value="1"/>
</dbReference>
<feature type="compositionally biased region" description="Low complexity" evidence="2">
    <location>
        <begin position="1505"/>
        <end position="1516"/>
    </location>
</feature>
<feature type="coiled-coil region" evidence="1">
    <location>
        <begin position="998"/>
        <end position="1025"/>
    </location>
</feature>
<feature type="region of interest" description="Disordered" evidence="2">
    <location>
        <begin position="1494"/>
        <end position="1753"/>
    </location>
</feature>
<feature type="compositionally biased region" description="Basic and acidic residues" evidence="2">
    <location>
        <begin position="285"/>
        <end position="315"/>
    </location>
</feature>
<dbReference type="GO" id="GO:0005200">
    <property type="term" value="F:structural constituent of cytoskeleton"/>
    <property type="evidence" value="ECO:0007669"/>
    <property type="project" value="TreeGrafter"/>
</dbReference>
<feature type="compositionally biased region" description="Polar residues" evidence="2">
    <location>
        <begin position="9"/>
        <end position="19"/>
    </location>
</feature>
<gene>
    <name evidence="3" type="ORF">N0V89_008160</name>
</gene>
<keyword evidence="4" id="KW-1185">Reference proteome</keyword>
<feature type="compositionally biased region" description="Basic and acidic residues" evidence="2">
    <location>
        <begin position="1540"/>
        <end position="1550"/>
    </location>
</feature>
<evidence type="ECO:0000256" key="2">
    <source>
        <dbReference type="SAM" id="MobiDB-lite"/>
    </source>
</evidence>
<feature type="compositionally biased region" description="Basic and acidic residues" evidence="2">
    <location>
        <begin position="392"/>
        <end position="407"/>
    </location>
</feature>
<feature type="compositionally biased region" description="Polar residues" evidence="2">
    <location>
        <begin position="1658"/>
        <end position="1667"/>
    </location>
</feature>
<feature type="compositionally biased region" description="Basic and acidic residues" evidence="2">
    <location>
        <begin position="1732"/>
        <end position="1744"/>
    </location>
</feature>
<dbReference type="OrthoDB" id="3798058at2759"/>
<feature type="compositionally biased region" description="Basic residues" evidence="2">
    <location>
        <begin position="521"/>
        <end position="530"/>
    </location>
</feature>
<dbReference type="EMBL" id="JAPEUX010000006">
    <property type="protein sequence ID" value="KAJ4349544.1"/>
    <property type="molecule type" value="Genomic_DNA"/>
</dbReference>
<feature type="coiled-coil region" evidence="1">
    <location>
        <begin position="600"/>
        <end position="655"/>
    </location>
</feature>
<accession>A0A9W8XH32</accession>
<protein>
    <submittedName>
        <fullName evidence="3">Uncharacterized protein</fullName>
    </submittedName>
</protein>
<feature type="coiled-coil region" evidence="1">
    <location>
        <begin position="1050"/>
        <end position="1140"/>
    </location>
</feature>
<proteinExistence type="predicted"/>
<reference evidence="3" key="1">
    <citation type="submission" date="2022-10" db="EMBL/GenBank/DDBJ databases">
        <title>Tapping the CABI collections for fungal endophytes: first genome assemblies for Collariella, Neodidymelliopsis, Ascochyta clinopodiicola, Didymella pomorum, Didymosphaeria variabile, Neocosmospora piperis and Neocucurbitaria cava.</title>
        <authorList>
            <person name="Hill R."/>
        </authorList>
    </citation>
    <scope>NUCLEOTIDE SEQUENCE</scope>
    <source>
        <strain evidence="3">IMI 356815</strain>
    </source>
</reference>
<organism evidence="3 4">
    <name type="scientific">Didymosphaeria variabile</name>
    <dbReference type="NCBI Taxonomy" id="1932322"/>
    <lineage>
        <taxon>Eukaryota</taxon>
        <taxon>Fungi</taxon>
        <taxon>Dikarya</taxon>
        <taxon>Ascomycota</taxon>
        <taxon>Pezizomycotina</taxon>
        <taxon>Dothideomycetes</taxon>
        <taxon>Pleosporomycetidae</taxon>
        <taxon>Pleosporales</taxon>
        <taxon>Massarineae</taxon>
        <taxon>Didymosphaeriaceae</taxon>
        <taxon>Didymosphaeria</taxon>
    </lineage>
</organism>
<sequence length="1753" mass="194429">MSDRKGKQPVSSHRPSQLRNEIIPDSSDNERVVNESVVQVPDSDTVVLETQYDPQPAYIPNGSEHDRGNIWRQSSEQPNTADEALLSRCGLSKKTGLTVDSTFVVKQLERPKEVQGTAFSFASPSFVTRPARQVPLTLGTHENATFTPKPSASTTQSTASRHVDGISANEPKELEQFPEMSVVHSNNPVHQGSQAVQASFVPLEIDTTAASGVDPASAAFKQPVGDLITEHHPAQNDRPAEGLRSERRAKGKKTKKGRKSKLRPTDATAMVATAAWPLDSQHHDLATSEHTPTTKKDQVCPESQEKQASIPRDEYAMAEESPQSHHSAAAPIALHNARNDHETSQSQDYSMTILPVEAMEATPGQTPLRPNDKTMSFEPQNSPPAHAVSSGHDGDTENGSGHHDTRCVSKSQTVARRHLEAENRTVMHETSGNEGIQPVWHDHDSITEATLNFKEAHGPTSDIQDLAQPEASAARASPSHSQAQSNVSEAHNGSNHLSQPQQVHDSMLHEKMGRDSSNRVSKLRTKKRTKGPSTPPDLRNLDHGTTLPTSPDNEVILNMMAMCLRAGDTKARNIVDTNAKAHDDAVASLRETIGQQNNFIQNLQARNDGLHGRVQKLSESTTQLQKYVKGMEGDYARLKSQAEAHRKTCDRLVRDSIHEPEQERSVLKREFVKTVDALSSSQRHMRAAMNDCFSQLMSSENKYLAVSKQLHKLTADYDEEKKKSLNFEQQILPAVQAIQASLDENQTVILEKVGKVQRSLDDTSAEKERDVRLKECLDALRSLQANPALTIHDVRKAEAMLRFIHESIGSKMSDITRSVEKIQDPTEDIRAYIGDQLATLREDVLRNEDVSEECQKTQQSKEHFLQQLEVQKEQCAKLEGAIRSSRQQEADAKARCSFLESELEAWKGKSCNHDSDSAQIEEEAGNLRQQLEKAREDLRGELTELGRVQQRLEDQAMEMSIIKATLDEKEASYQVYINKITQERAAKIGLLRESQIEKDKLAGDLSHAESKIRELASEAEKVRGANIHMKKDLQKAQSAAQEASSLAPELADLKRRLTEKSDEAQSATDEAALMSSQLITLKQRMAQASEAQRSKEEDLKNTQAELTRLVNEAADLSREKHQIKNQLNEHVSTIADLKEKIGTAHRAQEKSAASVKQLQSSTEVMRKDKDQLALQISAEQSKVKTLRKEMDARENTRRKDMDALDSLQHRLENLHEEKQELEFKLGRSRATEIKLSEAQAVYSSEKEGLQLELAKLQASLEVKNDELRRTKADYIEKSKKAEEDYAGRSNELKRRISQTETALKAAEKTAEHKSRELEAHKEATLKKFELLVQEAQNQESFRQGIHRKPQHELFVRDPRLQESSSMHAVGSQPQRPHSVADVGACHEEPFETRVTKARKKPNRGNLTVLNVADSSHTQSTPLLRLPNAVLDVHHDAEEGNAHRGFIHAAVTNEFGAREMLDENGISSIEPAGDESQEPQRALVCSAGAFDHSMKAMTRPRTAETSSSVLSDPLSSDDLIDMDPLEQGTVPVSLGNGYGRFKLEEGPRGDQYHGTPHRSSRHSLHGASSLPQDRPKSQANTGSRMLPPATPTVSSTKNYRSPANAGLRIPAKSARTGDEAQFGNTVSSSPDYVHRPVSNQKTYGNYSNPSAESLAGTPSRISRPSVHSPTKKRKGPGGGASENAPSKRLRASPRVSSSQSTLSSQPAQISQIQSQSPCIMPNPRTRRSKGRRRSDEFDAMFDRELQTGPSRRPR</sequence>
<dbReference type="PANTHER" id="PTHR47357">
    <property type="entry name" value="COP1-INTERACTIVE PROTEIN 1"/>
    <property type="match status" value="1"/>
</dbReference>
<feature type="compositionally biased region" description="Basic residues" evidence="2">
    <location>
        <begin position="249"/>
        <end position="262"/>
    </location>
</feature>
<evidence type="ECO:0000313" key="4">
    <source>
        <dbReference type="Proteomes" id="UP001140513"/>
    </source>
</evidence>
<comment type="caution">
    <text evidence="3">The sequence shown here is derived from an EMBL/GenBank/DDBJ whole genome shotgun (WGS) entry which is preliminary data.</text>
</comment>
<feature type="compositionally biased region" description="Polar residues" evidence="2">
    <location>
        <begin position="1590"/>
        <end position="1600"/>
    </location>
</feature>
<feature type="region of interest" description="Disordered" evidence="2">
    <location>
        <begin position="140"/>
        <end position="162"/>
    </location>
</feature>
<evidence type="ECO:0000313" key="3">
    <source>
        <dbReference type="EMBL" id="KAJ4349544.1"/>
    </source>
</evidence>
<feature type="coiled-coil region" evidence="1">
    <location>
        <begin position="917"/>
        <end position="955"/>
    </location>
</feature>
<feature type="region of interest" description="Disordered" evidence="2">
    <location>
        <begin position="230"/>
        <end position="267"/>
    </location>
</feature>
<name>A0A9W8XH32_9PLEO</name>
<dbReference type="Proteomes" id="UP001140513">
    <property type="component" value="Unassembled WGS sequence"/>
</dbReference>
<feature type="region of interest" description="Disordered" evidence="2">
    <location>
        <begin position="467"/>
        <end position="552"/>
    </location>
</feature>
<feature type="region of interest" description="Disordered" evidence="2">
    <location>
        <begin position="1"/>
        <end position="31"/>
    </location>
</feature>
<feature type="compositionally biased region" description="Polar residues" evidence="2">
    <location>
        <begin position="478"/>
        <end position="504"/>
    </location>
</feature>
<dbReference type="RefSeq" id="XP_056068474.1">
    <property type="nucleotide sequence ID" value="XM_056216918.1"/>
</dbReference>
<feature type="compositionally biased region" description="Low complexity" evidence="2">
    <location>
        <begin position="1691"/>
        <end position="1716"/>
    </location>
</feature>
<feature type="compositionally biased region" description="Polar residues" evidence="2">
    <location>
        <begin position="1636"/>
        <end position="1650"/>
    </location>
</feature>
<feature type="compositionally biased region" description="Basic and acidic residues" evidence="2">
    <location>
        <begin position="506"/>
        <end position="517"/>
    </location>
</feature>
<feature type="region of interest" description="Disordered" evidence="2">
    <location>
        <begin position="362"/>
        <end position="414"/>
    </location>
</feature>
<evidence type="ECO:0000256" key="1">
    <source>
        <dbReference type="SAM" id="Coils"/>
    </source>
</evidence>
<dbReference type="GeneID" id="80911690"/>
<feature type="compositionally biased region" description="Basic residues" evidence="2">
    <location>
        <begin position="1554"/>
        <end position="1563"/>
    </location>
</feature>